<name>A0ABV6JAF1_9BACL</name>
<keyword evidence="2" id="KW-1185">Reference proteome</keyword>
<proteinExistence type="predicted"/>
<evidence type="ECO:0000313" key="2">
    <source>
        <dbReference type="Proteomes" id="UP001589818"/>
    </source>
</evidence>
<evidence type="ECO:0000313" key="1">
    <source>
        <dbReference type="EMBL" id="MFC0392858.1"/>
    </source>
</evidence>
<dbReference type="Proteomes" id="UP001589818">
    <property type="component" value="Unassembled WGS sequence"/>
</dbReference>
<sequence>MNVNKIVINQVERKLDLGMILCKYCGCLMGTIPTNGVKKFYGVCQSEPCQQLSKGGH</sequence>
<organism evidence="1 2">
    <name type="scientific">Paenibacillus mendelii</name>
    <dbReference type="NCBI Taxonomy" id="206163"/>
    <lineage>
        <taxon>Bacteria</taxon>
        <taxon>Bacillati</taxon>
        <taxon>Bacillota</taxon>
        <taxon>Bacilli</taxon>
        <taxon>Bacillales</taxon>
        <taxon>Paenibacillaceae</taxon>
        <taxon>Paenibacillus</taxon>
    </lineage>
</organism>
<dbReference type="EMBL" id="JBHLVF010000023">
    <property type="protein sequence ID" value="MFC0392858.1"/>
    <property type="molecule type" value="Genomic_DNA"/>
</dbReference>
<reference evidence="1 2" key="1">
    <citation type="submission" date="2024-09" db="EMBL/GenBank/DDBJ databases">
        <authorList>
            <person name="Sun Q."/>
            <person name="Mori K."/>
        </authorList>
    </citation>
    <scope>NUCLEOTIDE SEQUENCE [LARGE SCALE GENOMIC DNA]</scope>
    <source>
        <strain evidence="1 2">CCM 4839</strain>
    </source>
</reference>
<accession>A0ABV6JAF1</accession>
<protein>
    <submittedName>
        <fullName evidence="1">GapA-binding peptide SR1P</fullName>
    </submittedName>
</protein>
<gene>
    <name evidence="1" type="ORF">ACFFJ8_15915</name>
</gene>
<comment type="caution">
    <text evidence="1">The sequence shown here is derived from an EMBL/GenBank/DDBJ whole genome shotgun (WGS) entry which is preliminary data.</text>
</comment>
<dbReference type="RefSeq" id="WP_204818721.1">
    <property type="nucleotide sequence ID" value="NZ_JANHOF010000005.1"/>
</dbReference>